<evidence type="ECO:0000256" key="1">
    <source>
        <dbReference type="SAM" id="MobiDB-lite"/>
    </source>
</evidence>
<dbReference type="GO" id="GO:0006355">
    <property type="term" value="P:regulation of DNA-templated transcription"/>
    <property type="evidence" value="ECO:0007669"/>
    <property type="project" value="InterPro"/>
</dbReference>
<reference evidence="3 4" key="1">
    <citation type="submission" date="2020-08" db="EMBL/GenBank/DDBJ databases">
        <title>Genome Sequencing of Nocardia wallacei strain FMUON74 and assembly.</title>
        <authorList>
            <person name="Toyokawa M."/>
            <person name="Uesaka K."/>
        </authorList>
    </citation>
    <scope>NUCLEOTIDE SEQUENCE [LARGE SCALE GENOMIC DNA]</scope>
    <source>
        <strain evidence="3 4">FMUON74</strain>
    </source>
</reference>
<dbReference type="InterPro" id="IPR016032">
    <property type="entry name" value="Sig_transdc_resp-reg_C-effctor"/>
</dbReference>
<dbReference type="PROSITE" id="PS50043">
    <property type="entry name" value="HTH_LUXR_2"/>
    <property type="match status" value="1"/>
</dbReference>
<evidence type="ECO:0000259" key="2">
    <source>
        <dbReference type="PROSITE" id="PS50043"/>
    </source>
</evidence>
<dbReference type="GeneID" id="80349466"/>
<dbReference type="KEGG" id="nwl:NWFMUON74_50260"/>
<name>A0A7G1KVT4_9NOCA</name>
<dbReference type="InterPro" id="IPR000792">
    <property type="entry name" value="Tscrpt_reg_LuxR_C"/>
</dbReference>
<dbReference type="PANTHER" id="PTHR47691">
    <property type="entry name" value="REGULATOR-RELATED"/>
    <property type="match status" value="1"/>
</dbReference>
<dbReference type="AlphaFoldDB" id="A0A7G1KVT4"/>
<dbReference type="GO" id="GO:0003677">
    <property type="term" value="F:DNA binding"/>
    <property type="evidence" value="ECO:0007669"/>
    <property type="project" value="InterPro"/>
</dbReference>
<dbReference type="SUPFAM" id="SSF46894">
    <property type="entry name" value="C-terminal effector domain of the bipartite response regulators"/>
    <property type="match status" value="1"/>
</dbReference>
<gene>
    <name evidence="3" type="ORF">NWFMUON74_50260</name>
</gene>
<evidence type="ECO:0000313" key="3">
    <source>
        <dbReference type="EMBL" id="BCK57254.1"/>
    </source>
</evidence>
<dbReference type="SMART" id="SM00421">
    <property type="entry name" value="HTH_LUXR"/>
    <property type="match status" value="1"/>
</dbReference>
<dbReference type="RefSeq" id="WP_187684177.1">
    <property type="nucleotide sequence ID" value="NZ_AP023396.1"/>
</dbReference>
<dbReference type="Pfam" id="PF00196">
    <property type="entry name" value="GerE"/>
    <property type="match status" value="1"/>
</dbReference>
<accession>A0A7G1KVT4</accession>
<dbReference type="InterPro" id="IPR027417">
    <property type="entry name" value="P-loop_NTPase"/>
</dbReference>
<dbReference type="Gene3D" id="3.40.50.300">
    <property type="entry name" value="P-loop containing nucleotide triphosphate hydrolases"/>
    <property type="match status" value="1"/>
</dbReference>
<organism evidence="3 4">
    <name type="scientific">Nocardia wallacei</name>
    <dbReference type="NCBI Taxonomy" id="480035"/>
    <lineage>
        <taxon>Bacteria</taxon>
        <taxon>Bacillati</taxon>
        <taxon>Actinomycetota</taxon>
        <taxon>Actinomycetes</taxon>
        <taxon>Mycobacteriales</taxon>
        <taxon>Nocardiaceae</taxon>
        <taxon>Nocardia</taxon>
    </lineage>
</organism>
<keyword evidence="4" id="KW-1185">Reference proteome</keyword>
<sequence length="815" mass="88344">MSVVPVPGTVLPATTSEFVGRRADVERVRSLLDGGARLVTLIGPGGIGKTRLAAEVLRGAHVPVSWVGLAELGPESVTEDLIRSAIRVDTARKVLVLDNCEHVLAAVGRIVADLLRRTPDLTILATSREPLGWVDEHIVPVPPLAAAHSVALFRRRAELTGRPIGDDPALLHIVGQICRHVDHNPLFIRLAAARLRQRPPAMVLRELTGDADDKRLQWRHGARAGAEPRHRGVYDVIAWSYQLCEPAEQLLLERLSVFAAGCETDDERSLRNGIDLDAVLAVCADATLPADTIEPLLEQLAERSLLSEHHTATAVRWYLVESVRVFAYDRLRGRVDAAATAARHRRYFRDKVVAGQSIWNTPEAQDRHDRVHSSWDNILLAIETGLSAPDEAVVALETAAALLSMWIPFATHGGPAFARLTALAVEATRAADPRPDELRVRAMALLAWVAMWQGRIEDAARLLDECAATCLPAAAVPTWRDHAERDLGLPAPVEWIRGLELMLVHADARAIAVLERARRKGAAAGDLVGEELSGVFVALAAAFVGERQVALDTTARILEHSTASGSQLSRGWARLARAVALVAHGDLTEAAAMSRSVLTEHLIDGDVWTVSWAIGARIMVAARTVLEASVAGDEPVRTAAATEMARLVGAFRSCVRATGTVIETVPLITTELQRAADLSVVVIGERAYAAARDEGAAVSPDFDTLRRYVLDRAPDDPSSEGAEPASVPRRWDTLSRAEREVAVLAAAGWSNSAIAGKRRSSVRTVDAQVASIRQKLLTPSRKEIIQHIPGELADAVRREAGRRPRRAPRRPVDRP</sequence>
<feature type="domain" description="HTH luxR-type" evidence="2">
    <location>
        <begin position="727"/>
        <end position="792"/>
    </location>
</feature>
<proteinExistence type="predicted"/>
<feature type="region of interest" description="Disordered" evidence="1">
    <location>
        <begin position="787"/>
        <end position="815"/>
    </location>
</feature>
<dbReference type="SUPFAM" id="SSF52540">
    <property type="entry name" value="P-loop containing nucleoside triphosphate hydrolases"/>
    <property type="match status" value="1"/>
</dbReference>
<dbReference type="PANTHER" id="PTHR47691:SF3">
    <property type="entry name" value="HTH-TYPE TRANSCRIPTIONAL REGULATOR RV0890C-RELATED"/>
    <property type="match status" value="1"/>
</dbReference>
<dbReference type="EMBL" id="AP023396">
    <property type="protein sequence ID" value="BCK57254.1"/>
    <property type="molecule type" value="Genomic_DNA"/>
</dbReference>
<dbReference type="Gene3D" id="1.10.10.10">
    <property type="entry name" value="Winged helix-like DNA-binding domain superfamily/Winged helix DNA-binding domain"/>
    <property type="match status" value="1"/>
</dbReference>
<evidence type="ECO:0000313" key="4">
    <source>
        <dbReference type="Proteomes" id="UP000516173"/>
    </source>
</evidence>
<dbReference type="Proteomes" id="UP000516173">
    <property type="component" value="Chromosome"/>
</dbReference>
<protein>
    <submittedName>
        <fullName evidence="3">LuxR family transcriptional regulator</fullName>
    </submittedName>
</protein>
<dbReference type="InterPro" id="IPR036388">
    <property type="entry name" value="WH-like_DNA-bd_sf"/>
</dbReference>
<dbReference type="CDD" id="cd06170">
    <property type="entry name" value="LuxR_C_like"/>
    <property type="match status" value="1"/>
</dbReference>